<protein>
    <submittedName>
        <fullName evidence="5">Two component transcriptional regulator, LuxR family</fullName>
    </submittedName>
</protein>
<dbReference type="InterPro" id="IPR000792">
    <property type="entry name" value="Tscrpt_reg_LuxR_C"/>
</dbReference>
<dbReference type="Pfam" id="PF00072">
    <property type="entry name" value="Response_reg"/>
    <property type="match status" value="1"/>
</dbReference>
<dbReference type="CDD" id="cd06170">
    <property type="entry name" value="LuxR_C_like"/>
    <property type="match status" value="1"/>
</dbReference>
<evidence type="ECO:0000313" key="5">
    <source>
        <dbReference type="EMBL" id="SHM49154.1"/>
    </source>
</evidence>
<dbReference type="GO" id="GO:0000160">
    <property type="term" value="P:phosphorelay signal transduction system"/>
    <property type="evidence" value="ECO:0007669"/>
    <property type="project" value="InterPro"/>
</dbReference>
<dbReference type="RefSeq" id="WP_073251316.1">
    <property type="nucleotide sequence ID" value="NZ_FRCS01000001.1"/>
</dbReference>
<feature type="domain" description="HTH luxR-type" evidence="3">
    <location>
        <begin position="134"/>
        <end position="199"/>
    </location>
</feature>
<gene>
    <name evidence="5" type="ORF">SAMN05443668_101715</name>
</gene>
<dbReference type="PRINTS" id="PR00038">
    <property type="entry name" value="HTHLUXR"/>
</dbReference>
<dbReference type="SMART" id="SM00421">
    <property type="entry name" value="HTH_LUXR"/>
    <property type="match status" value="1"/>
</dbReference>
<reference evidence="5 6" key="1">
    <citation type="submission" date="2016-11" db="EMBL/GenBank/DDBJ databases">
        <authorList>
            <person name="Jaros S."/>
            <person name="Januszkiewicz K."/>
            <person name="Wedrychowicz H."/>
        </authorList>
    </citation>
    <scope>NUCLEOTIDE SEQUENCE [LARGE SCALE GENOMIC DNA]</scope>
    <source>
        <strain evidence="5 6">DSM 46144</strain>
    </source>
</reference>
<dbReference type="Proteomes" id="UP000184440">
    <property type="component" value="Unassembled WGS sequence"/>
</dbReference>
<dbReference type="InterPro" id="IPR001789">
    <property type="entry name" value="Sig_transdc_resp-reg_receiver"/>
</dbReference>
<sequence>MIRVLLADDENLVRSAIAGLLDLQDDLLIVAQAASGAEAIAMACKELPDVAVLDLQMPGADGLAAAAGIHADVPGCATMVLTSHGRPGYLKRALEIGVRGFLPKTSSGSVLAAAIRTVAGGGRYVDPELAADAIAAGESPLTPREADVLELAADGATIEEIAVRVSLSPGTVRNHLSSATGKLGAQNRHEAVAAARRSGWI</sequence>
<dbReference type="SUPFAM" id="SSF52172">
    <property type="entry name" value="CheY-like"/>
    <property type="match status" value="1"/>
</dbReference>
<dbReference type="InterPro" id="IPR011006">
    <property type="entry name" value="CheY-like_superfamily"/>
</dbReference>
<accession>A0A1M7J834</accession>
<evidence type="ECO:0000259" key="3">
    <source>
        <dbReference type="PROSITE" id="PS50043"/>
    </source>
</evidence>
<dbReference type="PANTHER" id="PTHR43214:SF42">
    <property type="entry name" value="TRANSCRIPTIONAL REGULATORY PROTEIN DESR"/>
    <property type="match status" value="1"/>
</dbReference>
<proteinExistence type="predicted"/>
<evidence type="ECO:0000256" key="2">
    <source>
        <dbReference type="PROSITE-ProRule" id="PRU00169"/>
    </source>
</evidence>
<dbReference type="SMART" id="SM00448">
    <property type="entry name" value="REC"/>
    <property type="match status" value="1"/>
</dbReference>
<dbReference type="STRING" id="134849.SAMN05443668_101715"/>
<keyword evidence="2" id="KW-0597">Phosphoprotein</keyword>
<dbReference type="PANTHER" id="PTHR43214">
    <property type="entry name" value="TWO-COMPONENT RESPONSE REGULATOR"/>
    <property type="match status" value="1"/>
</dbReference>
<feature type="modified residue" description="4-aspartylphosphate" evidence="2">
    <location>
        <position position="54"/>
    </location>
</feature>
<feature type="domain" description="Response regulatory" evidence="4">
    <location>
        <begin position="3"/>
        <end position="119"/>
    </location>
</feature>
<dbReference type="InterPro" id="IPR039420">
    <property type="entry name" value="WalR-like"/>
</dbReference>
<dbReference type="PROSITE" id="PS50110">
    <property type="entry name" value="RESPONSE_REGULATORY"/>
    <property type="match status" value="1"/>
</dbReference>
<dbReference type="EMBL" id="FRCS01000001">
    <property type="protein sequence ID" value="SHM49154.1"/>
    <property type="molecule type" value="Genomic_DNA"/>
</dbReference>
<dbReference type="Pfam" id="PF00196">
    <property type="entry name" value="GerE"/>
    <property type="match status" value="1"/>
</dbReference>
<dbReference type="InterPro" id="IPR016032">
    <property type="entry name" value="Sig_transdc_resp-reg_C-effctor"/>
</dbReference>
<dbReference type="GO" id="GO:0006355">
    <property type="term" value="P:regulation of DNA-templated transcription"/>
    <property type="evidence" value="ECO:0007669"/>
    <property type="project" value="InterPro"/>
</dbReference>
<dbReference type="GO" id="GO:0003677">
    <property type="term" value="F:DNA binding"/>
    <property type="evidence" value="ECO:0007669"/>
    <property type="project" value="UniProtKB-KW"/>
</dbReference>
<dbReference type="AlphaFoldDB" id="A0A1M7J834"/>
<dbReference type="SUPFAM" id="SSF46894">
    <property type="entry name" value="C-terminal effector domain of the bipartite response regulators"/>
    <property type="match status" value="1"/>
</dbReference>
<keyword evidence="1" id="KW-0238">DNA-binding</keyword>
<dbReference type="PROSITE" id="PS50043">
    <property type="entry name" value="HTH_LUXR_2"/>
    <property type="match status" value="1"/>
</dbReference>
<evidence type="ECO:0000259" key="4">
    <source>
        <dbReference type="PROSITE" id="PS50110"/>
    </source>
</evidence>
<organism evidence="5 6">
    <name type="scientific">Cryptosporangium aurantiacum</name>
    <dbReference type="NCBI Taxonomy" id="134849"/>
    <lineage>
        <taxon>Bacteria</taxon>
        <taxon>Bacillati</taxon>
        <taxon>Actinomycetota</taxon>
        <taxon>Actinomycetes</taxon>
        <taxon>Cryptosporangiales</taxon>
        <taxon>Cryptosporangiaceae</taxon>
        <taxon>Cryptosporangium</taxon>
    </lineage>
</organism>
<keyword evidence="6" id="KW-1185">Reference proteome</keyword>
<dbReference type="OrthoDB" id="9808843at2"/>
<name>A0A1M7J834_9ACTN</name>
<evidence type="ECO:0000313" key="6">
    <source>
        <dbReference type="Proteomes" id="UP000184440"/>
    </source>
</evidence>
<dbReference type="Gene3D" id="3.40.50.2300">
    <property type="match status" value="1"/>
</dbReference>
<evidence type="ECO:0000256" key="1">
    <source>
        <dbReference type="ARBA" id="ARBA00023125"/>
    </source>
</evidence>